<evidence type="ECO:0000259" key="2">
    <source>
        <dbReference type="PROSITE" id="PS51043"/>
    </source>
</evidence>
<protein>
    <recommendedName>
        <fullName evidence="2">DDHD domain-containing protein</fullName>
    </recommendedName>
</protein>
<sequence>RLFLWGSPLAVFLSIANSDDSVEEKFDLPSRLDVYNIFHAHDPVAFRLDPLMAEHYPREPLVLPHWQDNELRSNKLWQRDISDAKGQLSWIQLMFSGLTAEDPPFEDALPEVCSEEETRHRVDYILQESTTEGIVHSVHRMSIISAHSCYWSSRDLAMFMLKVLAGSIAAVLLCDLNTIGPGTDPTAPLYMDDEMSTR</sequence>
<dbReference type="PANTHER" id="PTHR23509:SF10">
    <property type="entry name" value="LD21067P"/>
    <property type="match status" value="1"/>
</dbReference>
<feature type="non-terminal residue" evidence="3">
    <location>
        <position position="1"/>
    </location>
</feature>
<evidence type="ECO:0000313" key="3">
    <source>
        <dbReference type="EMBL" id="KAF4720666.1"/>
    </source>
</evidence>
<dbReference type="PROSITE" id="PS51043">
    <property type="entry name" value="DDHD"/>
    <property type="match status" value="1"/>
</dbReference>
<feature type="signal peptide" evidence="1">
    <location>
        <begin position="1"/>
        <end position="18"/>
    </location>
</feature>
<accession>A0A7J6RKI4</accession>
<evidence type="ECO:0000256" key="1">
    <source>
        <dbReference type="SAM" id="SignalP"/>
    </source>
</evidence>
<dbReference type="InterPro" id="IPR058055">
    <property type="entry name" value="PA-PLA1"/>
</dbReference>
<dbReference type="Pfam" id="PF02862">
    <property type="entry name" value="DDHD"/>
    <property type="match status" value="2"/>
</dbReference>
<dbReference type="GO" id="GO:0046872">
    <property type="term" value="F:metal ion binding"/>
    <property type="evidence" value="ECO:0007669"/>
    <property type="project" value="InterPro"/>
</dbReference>
<proteinExistence type="predicted"/>
<feature type="chain" id="PRO_5029576492" description="DDHD domain-containing protein" evidence="1">
    <location>
        <begin position="19"/>
        <end position="198"/>
    </location>
</feature>
<dbReference type="GO" id="GO:0004620">
    <property type="term" value="F:phospholipase activity"/>
    <property type="evidence" value="ECO:0007669"/>
    <property type="project" value="TreeGrafter"/>
</dbReference>
<feature type="domain" description="DDHD" evidence="2">
    <location>
        <begin position="1"/>
        <end position="166"/>
    </location>
</feature>
<comment type="caution">
    <text evidence="3">The sequence shown here is derived from an EMBL/GenBank/DDBJ whole genome shotgun (WGS) entry which is preliminary data.</text>
</comment>
<organism evidence="3 4">
    <name type="scientific">Perkinsus olseni</name>
    <name type="common">Perkinsus atlanticus</name>
    <dbReference type="NCBI Taxonomy" id="32597"/>
    <lineage>
        <taxon>Eukaryota</taxon>
        <taxon>Sar</taxon>
        <taxon>Alveolata</taxon>
        <taxon>Perkinsozoa</taxon>
        <taxon>Perkinsea</taxon>
        <taxon>Perkinsida</taxon>
        <taxon>Perkinsidae</taxon>
        <taxon>Perkinsus</taxon>
    </lineage>
</organism>
<dbReference type="EMBL" id="JABANM010021776">
    <property type="protein sequence ID" value="KAF4720666.1"/>
    <property type="molecule type" value="Genomic_DNA"/>
</dbReference>
<name>A0A7J6RKI4_PEROL</name>
<keyword evidence="1" id="KW-0732">Signal</keyword>
<dbReference type="AlphaFoldDB" id="A0A7J6RKI4"/>
<dbReference type="SMART" id="SM01127">
    <property type="entry name" value="DDHD"/>
    <property type="match status" value="1"/>
</dbReference>
<dbReference type="GO" id="GO:0005737">
    <property type="term" value="C:cytoplasm"/>
    <property type="evidence" value="ECO:0007669"/>
    <property type="project" value="TreeGrafter"/>
</dbReference>
<dbReference type="InterPro" id="IPR004177">
    <property type="entry name" value="DDHD_dom"/>
</dbReference>
<evidence type="ECO:0000313" key="4">
    <source>
        <dbReference type="Proteomes" id="UP000574390"/>
    </source>
</evidence>
<dbReference type="Proteomes" id="UP000574390">
    <property type="component" value="Unassembled WGS sequence"/>
</dbReference>
<dbReference type="PANTHER" id="PTHR23509">
    <property type="entry name" value="PA-PL1 PHOSPHOLIPASE FAMILY"/>
    <property type="match status" value="1"/>
</dbReference>
<gene>
    <name evidence="3" type="ORF">FOZ62_031092</name>
</gene>
<reference evidence="3 4" key="1">
    <citation type="submission" date="2020-04" db="EMBL/GenBank/DDBJ databases">
        <title>Perkinsus olseni comparative genomics.</title>
        <authorList>
            <person name="Bogema D.R."/>
        </authorList>
    </citation>
    <scope>NUCLEOTIDE SEQUENCE [LARGE SCALE GENOMIC DNA]</scope>
    <source>
        <strain evidence="3">ATCC PRA-205</strain>
    </source>
</reference>